<accession>A0A918VM65</accession>
<evidence type="ECO:0000256" key="2">
    <source>
        <dbReference type="ARBA" id="ARBA00022989"/>
    </source>
</evidence>
<sequence length="76" mass="8508">MNTFLILVLVGLMVMVVVSLVRGIIAFMQSTRDDLNRPDSTGPSEMQLKQNKYMFARIMYQGLAVLLVALVLFASK</sequence>
<keyword evidence="1 4" id="KW-0812">Transmembrane</keyword>
<protein>
    <recommendedName>
        <fullName evidence="5">HIG1 domain-containing protein</fullName>
    </recommendedName>
</protein>
<dbReference type="RefSeq" id="WP_189543261.1">
    <property type="nucleotide sequence ID" value="NZ_BMZD01000014.1"/>
</dbReference>
<keyword evidence="2 4" id="KW-1133">Transmembrane helix</keyword>
<evidence type="ECO:0000256" key="3">
    <source>
        <dbReference type="ARBA" id="ARBA00023136"/>
    </source>
</evidence>
<gene>
    <name evidence="6" type="ORF">GCM10011617_31350</name>
</gene>
<name>A0A918VM65_9SPHN</name>
<dbReference type="PROSITE" id="PS51503">
    <property type="entry name" value="HIG1"/>
    <property type="match status" value="1"/>
</dbReference>
<evidence type="ECO:0000256" key="4">
    <source>
        <dbReference type="SAM" id="Phobius"/>
    </source>
</evidence>
<dbReference type="EMBL" id="BMZD01000014">
    <property type="protein sequence ID" value="GHA08566.1"/>
    <property type="molecule type" value="Genomic_DNA"/>
</dbReference>
<keyword evidence="7" id="KW-1185">Reference proteome</keyword>
<reference evidence="6" key="1">
    <citation type="journal article" date="2014" name="Int. J. Syst. Evol. Microbiol.">
        <title>Complete genome sequence of Corynebacterium casei LMG S-19264T (=DSM 44701T), isolated from a smear-ripened cheese.</title>
        <authorList>
            <consortium name="US DOE Joint Genome Institute (JGI-PGF)"/>
            <person name="Walter F."/>
            <person name="Albersmeier A."/>
            <person name="Kalinowski J."/>
            <person name="Ruckert C."/>
        </authorList>
    </citation>
    <scope>NUCLEOTIDE SEQUENCE</scope>
    <source>
        <strain evidence="6">KCTC 32422</strain>
    </source>
</reference>
<evidence type="ECO:0000259" key="5">
    <source>
        <dbReference type="PROSITE" id="PS51503"/>
    </source>
</evidence>
<dbReference type="Proteomes" id="UP000634139">
    <property type="component" value="Unassembled WGS sequence"/>
</dbReference>
<evidence type="ECO:0000313" key="7">
    <source>
        <dbReference type="Proteomes" id="UP000634139"/>
    </source>
</evidence>
<feature type="transmembrane region" description="Helical" evidence="4">
    <location>
        <begin position="6"/>
        <end position="28"/>
    </location>
</feature>
<dbReference type="AlphaFoldDB" id="A0A918VM65"/>
<organism evidence="6 7">
    <name type="scientific">Novosphingobium arvoryzae</name>
    <dbReference type="NCBI Taxonomy" id="1256514"/>
    <lineage>
        <taxon>Bacteria</taxon>
        <taxon>Pseudomonadati</taxon>
        <taxon>Pseudomonadota</taxon>
        <taxon>Alphaproteobacteria</taxon>
        <taxon>Sphingomonadales</taxon>
        <taxon>Sphingomonadaceae</taxon>
        <taxon>Novosphingobium</taxon>
    </lineage>
</organism>
<evidence type="ECO:0000313" key="6">
    <source>
        <dbReference type="EMBL" id="GHA08566.1"/>
    </source>
</evidence>
<feature type="domain" description="HIG1" evidence="5">
    <location>
        <begin position="1"/>
        <end position="76"/>
    </location>
</feature>
<evidence type="ECO:0000256" key="1">
    <source>
        <dbReference type="ARBA" id="ARBA00022692"/>
    </source>
</evidence>
<keyword evidence="3 4" id="KW-0472">Membrane</keyword>
<comment type="caution">
    <text evidence="6">The sequence shown here is derived from an EMBL/GenBank/DDBJ whole genome shotgun (WGS) entry which is preliminary data.</text>
</comment>
<proteinExistence type="predicted"/>
<feature type="transmembrane region" description="Helical" evidence="4">
    <location>
        <begin position="54"/>
        <end position="74"/>
    </location>
</feature>
<reference evidence="6" key="2">
    <citation type="submission" date="2020-09" db="EMBL/GenBank/DDBJ databases">
        <authorList>
            <person name="Sun Q."/>
            <person name="Kim S."/>
        </authorList>
    </citation>
    <scope>NUCLEOTIDE SEQUENCE</scope>
    <source>
        <strain evidence="6">KCTC 32422</strain>
    </source>
</reference>
<dbReference type="InterPro" id="IPR007667">
    <property type="entry name" value="Hypoxia_induced_domain"/>
</dbReference>